<reference evidence="2" key="1">
    <citation type="journal article" date="2023" name="Mol. Phylogenet. Evol.">
        <title>Genome-scale phylogeny and comparative genomics of the fungal order Sordariales.</title>
        <authorList>
            <person name="Hensen N."/>
            <person name="Bonometti L."/>
            <person name="Westerberg I."/>
            <person name="Brannstrom I.O."/>
            <person name="Guillou S."/>
            <person name="Cros-Aarteil S."/>
            <person name="Calhoun S."/>
            <person name="Haridas S."/>
            <person name="Kuo A."/>
            <person name="Mondo S."/>
            <person name="Pangilinan J."/>
            <person name="Riley R."/>
            <person name="LaButti K."/>
            <person name="Andreopoulos B."/>
            <person name="Lipzen A."/>
            <person name="Chen C."/>
            <person name="Yan M."/>
            <person name="Daum C."/>
            <person name="Ng V."/>
            <person name="Clum A."/>
            <person name="Steindorff A."/>
            <person name="Ohm R.A."/>
            <person name="Martin F."/>
            <person name="Silar P."/>
            <person name="Natvig D.O."/>
            <person name="Lalanne C."/>
            <person name="Gautier V."/>
            <person name="Ament-Velasquez S.L."/>
            <person name="Kruys A."/>
            <person name="Hutchinson M.I."/>
            <person name="Powell A.J."/>
            <person name="Barry K."/>
            <person name="Miller A.N."/>
            <person name="Grigoriev I.V."/>
            <person name="Debuchy R."/>
            <person name="Gladieux P."/>
            <person name="Hiltunen Thoren M."/>
            <person name="Johannesson H."/>
        </authorList>
    </citation>
    <scope>NUCLEOTIDE SEQUENCE</scope>
    <source>
        <strain evidence="2">CBS 990.96</strain>
    </source>
</reference>
<dbReference type="AlphaFoldDB" id="A0AAN6YT88"/>
<accession>A0AAN6YT88</accession>
<sequence length="592" mass="66890">MICLWVLLIVFRKDTWRNLCVLLCLMMMMSSKKCAKKCPSFNRKEQPNTEVCVCHGVGWGKPEGQKRKQRQNLFIRLTRLKPSFSLKRLASGIYALGAPLGHGYPWPYGAPMLCGCLLKTFLSTGPTRFNTFPIGILDTLPLFKYLLFHNTTDPDTMTHLNSSHIPDSESPRIAPSARPRPGLVELTSTTVVMDILLNFCNLESITNLSKTCMDMAAYIDLDGSNPNHSYLRYRARTKFTPEGLKHAITLVRVDELGVDSLLKRDVASRRTIINTILDSAYANNDNMSTLSASTLFHICQVQELASRAVGFMLDSIHRFPHFQDGRPEKQPQWARGDTDPEFSVTLQACRDNIPKYAEACSPNELGRMERAFLNAELFSVLYVAGLTDCLIESMERWKLEEVTTVMEIIGCRAFARRFRKFNNNVKPNDPSYVDMMSVDKHATFNQGFIGKRLTARQPDGGGRKLISHFSGDENHATTPNLAWCHYASYFPFGPEADKSEEELLLKLPLVPGTTGFGPGYVIVRGYRYYGWVFWDEKIITRLGLGSRSQMNDDRTRNHCLLAETVIHHVLDQSEGIFGGDLMHTPLFPDFGS</sequence>
<feature type="chain" id="PRO_5043010176" evidence="1">
    <location>
        <begin position="35"/>
        <end position="592"/>
    </location>
</feature>
<keyword evidence="1" id="KW-0732">Signal</keyword>
<organism evidence="2 3">
    <name type="scientific">Podospora fimiseda</name>
    <dbReference type="NCBI Taxonomy" id="252190"/>
    <lineage>
        <taxon>Eukaryota</taxon>
        <taxon>Fungi</taxon>
        <taxon>Dikarya</taxon>
        <taxon>Ascomycota</taxon>
        <taxon>Pezizomycotina</taxon>
        <taxon>Sordariomycetes</taxon>
        <taxon>Sordariomycetidae</taxon>
        <taxon>Sordariales</taxon>
        <taxon>Podosporaceae</taxon>
        <taxon>Podospora</taxon>
    </lineage>
</organism>
<gene>
    <name evidence="2" type="ORF">QBC38DRAFT_87973</name>
</gene>
<keyword evidence="3" id="KW-1185">Reference proteome</keyword>
<evidence type="ECO:0000256" key="1">
    <source>
        <dbReference type="SAM" id="SignalP"/>
    </source>
</evidence>
<evidence type="ECO:0000313" key="2">
    <source>
        <dbReference type="EMBL" id="KAK4222282.1"/>
    </source>
</evidence>
<dbReference type="Proteomes" id="UP001301958">
    <property type="component" value="Unassembled WGS sequence"/>
</dbReference>
<feature type="signal peptide" evidence="1">
    <location>
        <begin position="1"/>
        <end position="34"/>
    </location>
</feature>
<protein>
    <submittedName>
        <fullName evidence="2">Uncharacterized protein</fullName>
    </submittedName>
</protein>
<proteinExistence type="predicted"/>
<evidence type="ECO:0000313" key="3">
    <source>
        <dbReference type="Proteomes" id="UP001301958"/>
    </source>
</evidence>
<comment type="caution">
    <text evidence="2">The sequence shown here is derived from an EMBL/GenBank/DDBJ whole genome shotgun (WGS) entry which is preliminary data.</text>
</comment>
<dbReference type="EMBL" id="MU865481">
    <property type="protein sequence ID" value="KAK4222282.1"/>
    <property type="molecule type" value="Genomic_DNA"/>
</dbReference>
<reference evidence="2" key="2">
    <citation type="submission" date="2023-05" db="EMBL/GenBank/DDBJ databases">
        <authorList>
            <consortium name="Lawrence Berkeley National Laboratory"/>
            <person name="Steindorff A."/>
            <person name="Hensen N."/>
            <person name="Bonometti L."/>
            <person name="Westerberg I."/>
            <person name="Brannstrom I.O."/>
            <person name="Guillou S."/>
            <person name="Cros-Aarteil S."/>
            <person name="Calhoun S."/>
            <person name="Haridas S."/>
            <person name="Kuo A."/>
            <person name="Mondo S."/>
            <person name="Pangilinan J."/>
            <person name="Riley R."/>
            <person name="Labutti K."/>
            <person name="Andreopoulos B."/>
            <person name="Lipzen A."/>
            <person name="Chen C."/>
            <person name="Yanf M."/>
            <person name="Daum C."/>
            <person name="Ng V."/>
            <person name="Clum A."/>
            <person name="Ohm R."/>
            <person name="Martin F."/>
            <person name="Silar P."/>
            <person name="Natvig D."/>
            <person name="Lalanne C."/>
            <person name="Gautier V."/>
            <person name="Ament-Velasquez S.L."/>
            <person name="Kruys A."/>
            <person name="Hutchinson M.I."/>
            <person name="Powell A.J."/>
            <person name="Barry K."/>
            <person name="Miller A.N."/>
            <person name="Grigoriev I.V."/>
            <person name="Debuchy R."/>
            <person name="Gladieux P."/>
            <person name="Thoren M.H."/>
            <person name="Johannesson H."/>
        </authorList>
    </citation>
    <scope>NUCLEOTIDE SEQUENCE</scope>
    <source>
        <strain evidence="2">CBS 990.96</strain>
    </source>
</reference>
<name>A0AAN6YT88_9PEZI</name>